<sequence>MLGVIITRGKTVAEAVRNAARQFKVSEDEIEYEIVDRGSRGFFGRSAVIQAALKRRTSGDVGSQAHEAGLEENAEDTSTTYFQSEELVPEGTAWVKNGQIACKNGIFHYALVTPCDGLVLRVNGEAVKGTTLVIEEDVIDVELLNERVEPRMSLTVSPDKMQVTLTFEPGYNIVRRIRDHPPSRELLLEVTEDKQVVNHLTEQYIDEALSEIGVQFGIDRDQIRLACQAQTPATYVVAKGIEPICGTDGEFELASKSKTEQKDRFTLSDIIDWKERFSLHNVRAGELIGQATPATPGVNGRDVFNQEIPVAKVRDLTIVAEEGTALRGEQKVVATASGRVRIQRRANHTMHFSILPQLVHNGNVNIQTGNIRFHGDVYVLGNIEEGMTVEVGGNLHVTGAVAKATIRTRGDTVIQGPVIGADIICGHANLFWDNMLPSFRLIHRDLIGVITALKQLEANQAFTKGDIAKKGLQPLLKLLTEVKFKDLPVRIRELSRPIKNERQSFDPDVHKIMDFLEKSFCYFHPLVSKLIQLESLVEYMGTIIVSIEQDANKKMNIRVQSLTNSTIKSAWDVNVERFCYGSDIYCKGGFQVQGILRGGRVQAGNFIEAKEIGSNSGSRTEVWLTNDEGYIQADTIGTDTVIKISKLAKKLINEEMDVRIRVDDHGDLILR</sequence>
<feature type="domain" description="RNA-binding protein KhpB N-terminal" evidence="1">
    <location>
        <begin position="6"/>
        <end position="54"/>
    </location>
</feature>
<organism evidence="2 3">
    <name type="scientific">Alicyclobacillus fodiniaquatilis</name>
    <dbReference type="NCBI Taxonomy" id="1661150"/>
    <lineage>
        <taxon>Bacteria</taxon>
        <taxon>Bacillati</taxon>
        <taxon>Bacillota</taxon>
        <taxon>Bacilli</taxon>
        <taxon>Bacillales</taxon>
        <taxon>Alicyclobacillaceae</taxon>
        <taxon>Alicyclobacillus</taxon>
    </lineage>
</organism>
<gene>
    <name evidence="2" type="ORF">ACFSB2_18065</name>
</gene>
<dbReference type="Gene3D" id="3.30.30.80">
    <property type="entry name" value="probable RNA-binding protein from clostridium symbiosum atcc 14940"/>
    <property type="match status" value="1"/>
</dbReference>
<dbReference type="Pfam" id="PF03961">
    <property type="entry name" value="FapA"/>
    <property type="match status" value="2"/>
</dbReference>
<keyword evidence="2" id="KW-0969">Cilium</keyword>
<dbReference type="Pfam" id="PF20250">
    <property type="entry name" value="FapA_N"/>
    <property type="match status" value="1"/>
</dbReference>
<dbReference type="Proteomes" id="UP001597079">
    <property type="component" value="Unassembled WGS sequence"/>
</dbReference>
<dbReference type="InterPro" id="IPR046865">
    <property type="entry name" value="FapA_b_solenoid"/>
</dbReference>
<dbReference type="PANTHER" id="PTHR38032">
    <property type="entry name" value="POLYMERASE-RELATED"/>
    <property type="match status" value="1"/>
</dbReference>
<comment type="caution">
    <text evidence="2">The sequence shown here is derived from an EMBL/GenBank/DDBJ whole genome shotgun (WGS) entry which is preliminary data.</text>
</comment>
<keyword evidence="2" id="KW-0282">Flagellum</keyword>
<reference evidence="3" key="1">
    <citation type="journal article" date="2019" name="Int. J. Syst. Evol. Microbiol.">
        <title>The Global Catalogue of Microorganisms (GCM) 10K type strain sequencing project: providing services to taxonomists for standard genome sequencing and annotation.</title>
        <authorList>
            <consortium name="The Broad Institute Genomics Platform"/>
            <consortium name="The Broad Institute Genome Sequencing Center for Infectious Disease"/>
            <person name="Wu L."/>
            <person name="Ma J."/>
        </authorList>
    </citation>
    <scope>NUCLEOTIDE SEQUENCE [LARGE SCALE GENOMIC DNA]</scope>
    <source>
        <strain evidence="3">CGMCC 1.12286</strain>
    </source>
</reference>
<dbReference type="InterPro" id="IPR046866">
    <property type="entry name" value="FapA_N"/>
</dbReference>
<dbReference type="InterPro" id="IPR005646">
    <property type="entry name" value="FapA"/>
</dbReference>
<accession>A0ABW4JJL8</accession>
<dbReference type="SMART" id="SM01245">
    <property type="entry name" value="Jag_N"/>
    <property type="match status" value="1"/>
</dbReference>
<evidence type="ECO:0000313" key="3">
    <source>
        <dbReference type="Proteomes" id="UP001597079"/>
    </source>
</evidence>
<name>A0ABW4JJL8_9BACL</name>
<keyword evidence="3" id="KW-1185">Reference proteome</keyword>
<dbReference type="InterPro" id="IPR032782">
    <property type="entry name" value="KhpB_N"/>
</dbReference>
<dbReference type="InterPro" id="IPR038247">
    <property type="entry name" value="Jag_N_dom_sf"/>
</dbReference>
<dbReference type="RefSeq" id="WP_377944507.1">
    <property type="nucleotide sequence ID" value="NZ_JBHUCX010000073.1"/>
</dbReference>
<dbReference type="EMBL" id="JBHUCX010000073">
    <property type="protein sequence ID" value="MFD1676601.1"/>
    <property type="molecule type" value="Genomic_DNA"/>
</dbReference>
<evidence type="ECO:0000313" key="2">
    <source>
        <dbReference type="EMBL" id="MFD1676601.1"/>
    </source>
</evidence>
<dbReference type="Pfam" id="PF14804">
    <property type="entry name" value="Jag_N"/>
    <property type="match status" value="1"/>
</dbReference>
<keyword evidence="2" id="KW-0966">Cell projection</keyword>
<proteinExistence type="predicted"/>
<evidence type="ECO:0000259" key="1">
    <source>
        <dbReference type="SMART" id="SM01245"/>
    </source>
</evidence>
<protein>
    <submittedName>
        <fullName evidence="2">Flagellar assembly protein A</fullName>
    </submittedName>
</protein>
<dbReference type="PANTHER" id="PTHR38032:SF1">
    <property type="entry name" value="RNA-BINDING PROTEIN KHPB N-TERMINAL DOMAIN-CONTAINING PROTEIN"/>
    <property type="match status" value="1"/>
</dbReference>